<dbReference type="Pfam" id="PF05045">
    <property type="entry name" value="RgpF"/>
    <property type="match status" value="1"/>
</dbReference>
<dbReference type="InterPro" id="IPR007739">
    <property type="entry name" value="RgpF"/>
</dbReference>
<accession>A0ABP7AMJ4</accession>
<organism evidence="1 2">
    <name type="scientific">Microbacterium awajiense</name>
    <dbReference type="NCBI Taxonomy" id="415214"/>
    <lineage>
        <taxon>Bacteria</taxon>
        <taxon>Bacillati</taxon>
        <taxon>Actinomycetota</taxon>
        <taxon>Actinomycetes</taxon>
        <taxon>Micrococcales</taxon>
        <taxon>Microbacteriaceae</taxon>
        <taxon>Microbacterium</taxon>
    </lineage>
</organism>
<keyword evidence="2" id="KW-1185">Reference proteome</keyword>
<proteinExistence type="predicted"/>
<comment type="caution">
    <text evidence="1">The sequence shown here is derived from an EMBL/GenBank/DDBJ whole genome shotgun (WGS) entry which is preliminary data.</text>
</comment>
<evidence type="ECO:0000313" key="1">
    <source>
        <dbReference type="EMBL" id="GAA3635486.1"/>
    </source>
</evidence>
<evidence type="ECO:0000313" key="2">
    <source>
        <dbReference type="Proteomes" id="UP001501697"/>
    </source>
</evidence>
<dbReference type="EMBL" id="BAAAYU010000005">
    <property type="protein sequence ID" value="GAA3635486.1"/>
    <property type="molecule type" value="Genomic_DNA"/>
</dbReference>
<dbReference type="Proteomes" id="UP001501697">
    <property type="component" value="Unassembled WGS sequence"/>
</dbReference>
<gene>
    <name evidence="1" type="ORF">GCM10022200_18500</name>
</gene>
<name>A0ABP7AMJ4_9MICO</name>
<protein>
    <submittedName>
        <fullName evidence="1">Uncharacterized protein</fullName>
    </submittedName>
</protein>
<reference evidence="2" key="1">
    <citation type="journal article" date="2019" name="Int. J. Syst. Evol. Microbiol.">
        <title>The Global Catalogue of Microorganisms (GCM) 10K type strain sequencing project: providing services to taxonomists for standard genome sequencing and annotation.</title>
        <authorList>
            <consortium name="The Broad Institute Genomics Platform"/>
            <consortium name="The Broad Institute Genome Sequencing Center for Infectious Disease"/>
            <person name="Wu L."/>
            <person name="Ma J."/>
        </authorList>
    </citation>
    <scope>NUCLEOTIDE SEQUENCE [LARGE SCALE GENOMIC DNA]</scope>
    <source>
        <strain evidence="2">JCM 16544</strain>
    </source>
</reference>
<sequence>MALSRVTIAFSMAVVTTRSPLTTAVLAHWDPDGKIAPHVERTVDALTSVADSVIVVSSAPLKQSSRLWLSTRTELIERENTGHDFASYREGIDRIDQATERLLVLNDSAVMPLVPMRVILDAMKGHRGVWGLTPGYGFTPHIQSYFVAFEVDALRSATFTSFWNSDKRATSRDDVIVGREVGLARTFGAAGFRLDTYYRPTIPARLGGAARAHQAALASALAERRLRSVAGWVGRLPRRASRPEWNPSAALADVALCQPRALPAVKLSVLRDDPYRLGSAGLLTALEQQHPHEFEGVREYLERTDRAYGDRWSTTRNARPSLLRYRGT</sequence>